<comment type="similarity">
    <text evidence="2">Belongs to the methyltransferase superfamily. L-isoaspartyl/D-aspartyl protein methyltransferase family.</text>
</comment>
<dbReference type="AlphaFoldDB" id="A0A9X1NAR9"/>
<evidence type="ECO:0000256" key="11">
    <source>
        <dbReference type="ARBA" id="ARBA00031350"/>
    </source>
</evidence>
<evidence type="ECO:0000256" key="8">
    <source>
        <dbReference type="ARBA" id="ARBA00022691"/>
    </source>
</evidence>
<evidence type="ECO:0000256" key="2">
    <source>
        <dbReference type="ARBA" id="ARBA00005369"/>
    </source>
</evidence>
<keyword evidence="8" id="KW-0949">S-adenosyl-L-methionine</keyword>
<reference evidence="12" key="1">
    <citation type="submission" date="2021-11" db="EMBL/GenBank/DDBJ databases">
        <title>Streptomyces corallinus and Kineosporia corallina sp. nov., two new coral-derived marine actinobacteria.</title>
        <authorList>
            <person name="Buangrab K."/>
            <person name="Sutthacheep M."/>
            <person name="Yeemin T."/>
            <person name="Harunari E."/>
            <person name="Igarashi Y."/>
            <person name="Sripreechasak P."/>
            <person name="Kanchanasin P."/>
            <person name="Tanasupawat S."/>
            <person name="Phongsopitanun W."/>
        </authorList>
    </citation>
    <scope>NUCLEOTIDE SEQUENCE</scope>
    <source>
        <strain evidence="12">JCM 31032</strain>
    </source>
</reference>
<evidence type="ECO:0000256" key="5">
    <source>
        <dbReference type="ARBA" id="ARBA00022490"/>
    </source>
</evidence>
<dbReference type="Pfam" id="PF01135">
    <property type="entry name" value="PCMT"/>
    <property type="match status" value="1"/>
</dbReference>
<comment type="subcellular location">
    <subcellularLocation>
        <location evidence="1">Cytoplasm</location>
    </subcellularLocation>
</comment>
<keyword evidence="7" id="KW-0808">Transferase</keyword>
<proteinExistence type="inferred from homology"/>
<keyword evidence="5" id="KW-0963">Cytoplasm</keyword>
<evidence type="ECO:0000256" key="7">
    <source>
        <dbReference type="ARBA" id="ARBA00022679"/>
    </source>
</evidence>
<evidence type="ECO:0000256" key="3">
    <source>
        <dbReference type="ARBA" id="ARBA00011890"/>
    </source>
</evidence>
<evidence type="ECO:0000313" key="13">
    <source>
        <dbReference type="Proteomes" id="UP001138997"/>
    </source>
</evidence>
<dbReference type="GO" id="GO:0032259">
    <property type="term" value="P:methylation"/>
    <property type="evidence" value="ECO:0007669"/>
    <property type="project" value="UniProtKB-KW"/>
</dbReference>
<dbReference type="GO" id="GO:0004719">
    <property type="term" value="F:protein-L-isoaspartate (D-aspartate) O-methyltransferase activity"/>
    <property type="evidence" value="ECO:0007669"/>
    <property type="project" value="UniProtKB-EC"/>
</dbReference>
<dbReference type="SUPFAM" id="SSF53335">
    <property type="entry name" value="S-adenosyl-L-methionine-dependent methyltransferases"/>
    <property type="match status" value="1"/>
</dbReference>
<dbReference type="Proteomes" id="UP001138997">
    <property type="component" value="Unassembled WGS sequence"/>
</dbReference>
<dbReference type="RefSeq" id="WP_231439756.1">
    <property type="nucleotide sequence ID" value="NZ_JAJOMB010000003.1"/>
</dbReference>
<dbReference type="InterPro" id="IPR000682">
    <property type="entry name" value="PCMT"/>
</dbReference>
<dbReference type="InterPro" id="IPR029063">
    <property type="entry name" value="SAM-dependent_MTases_sf"/>
</dbReference>
<name>A0A9X1NAR9_9ACTN</name>
<dbReference type="InterPro" id="IPR027573">
    <property type="entry name" value="Methyltran_FxLD"/>
</dbReference>
<organism evidence="12 13">
    <name type="scientific">Kineosporia babensis</name>
    <dbReference type="NCBI Taxonomy" id="499548"/>
    <lineage>
        <taxon>Bacteria</taxon>
        <taxon>Bacillati</taxon>
        <taxon>Actinomycetota</taxon>
        <taxon>Actinomycetes</taxon>
        <taxon>Kineosporiales</taxon>
        <taxon>Kineosporiaceae</taxon>
        <taxon>Kineosporia</taxon>
    </lineage>
</organism>
<gene>
    <name evidence="12" type="primary">fxlM</name>
    <name evidence="12" type="ORF">LR394_07170</name>
</gene>
<evidence type="ECO:0000256" key="1">
    <source>
        <dbReference type="ARBA" id="ARBA00004496"/>
    </source>
</evidence>
<dbReference type="CDD" id="cd02440">
    <property type="entry name" value="AdoMet_MTases"/>
    <property type="match status" value="1"/>
</dbReference>
<dbReference type="NCBIfam" id="TIGR04364">
    <property type="entry name" value="methyltran_FxLD"/>
    <property type="match status" value="1"/>
</dbReference>
<comment type="caution">
    <text evidence="12">The sequence shown here is derived from an EMBL/GenBank/DDBJ whole genome shotgun (WGS) entry which is preliminary data.</text>
</comment>
<dbReference type="EMBL" id="JAJOMB010000003">
    <property type="protein sequence ID" value="MCD5310670.1"/>
    <property type="molecule type" value="Genomic_DNA"/>
</dbReference>
<dbReference type="EC" id="2.1.1.77" evidence="3"/>
<evidence type="ECO:0000256" key="9">
    <source>
        <dbReference type="ARBA" id="ARBA00030757"/>
    </source>
</evidence>
<evidence type="ECO:0000256" key="4">
    <source>
        <dbReference type="ARBA" id="ARBA00013346"/>
    </source>
</evidence>
<protein>
    <recommendedName>
        <fullName evidence="4">Protein-L-isoaspartate O-methyltransferase</fullName>
        <ecNumber evidence="3">2.1.1.77</ecNumber>
    </recommendedName>
    <alternativeName>
        <fullName evidence="11">L-isoaspartyl protein carboxyl methyltransferase</fullName>
    </alternativeName>
    <alternativeName>
        <fullName evidence="9">Protein L-isoaspartyl methyltransferase</fullName>
    </alternativeName>
    <alternativeName>
        <fullName evidence="10">Protein-beta-aspartate methyltransferase</fullName>
    </alternativeName>
</protein>
<accession>A0A9X1NAR9</accession>
<evidence type="ECO:0000313" key="12">
    <source>
        <dbReference type="EMBL" id="MCD5310670.1"/>
    </source>
</evidence>
<dbReference type="Gene3D" id="3.40.50.150">
    <property type="entry name" value="Vaccinia Virus protein VP39"/>
    <property type="match status" value="1"/>
</dbReference>
<keyword evidence="6 12" id="KW-0489">Methyltransferase</keyword>
<keyword evidence="13" id="KW-1185">Reference proteome</keyword>
<dbReference type="PANTHER" id="PTHR11579">
    <property type="entry name" value="PROTEIN-L-ISOASPARTATE O-METHYLTRANSFERASE"/>
    <property type="match status" value="1"/>
</dbReference>
<dbReference type="GO" id="GO:0005737">
    <property type="term" value="C:cytoplasm"/>
    <property type="evidence" value="ECO:0007669"/>
    <property type="project" value="UniProtKB-SubCell"/>
</dbReference>
<dbReference type="PANTHER" id="PTHR11579:SF0">
    <property type="entry name" value="PROTEIN-L-ISOASPARTATE(D-ASPARTATE) O-METHYLTRANSFERASE"/>
    <property type="match status" value="1"/>
</dbReference>
<sequence>MKQGEAEGFRDTMIARIAERNEPLGLSLLPEVREAVRTVPRHLFTEGASLDDSYGDRAVVTNRDERGVSISSVSAPWLQAAMIGQARLSAGDRVLEIGSGGYNAALIREVVGAGGSVTSIDIDPAVTERADRCLAAAGYTDIEVICADAEHAIPGRRFDAIIVTVGAWDVSPAWLSMLADHGRLVVPIRTMGLTRSWALERDAGSLRSTSHISCGFVAMRGEGANRGHSVPLQEEPRVGLWCDEGQEVDADALAGVLGQPRDEQWTGITVAPAEQYSNQDLWLATRGKTYCQITATQEALDAGVVDLKWQYGQPAFVDGGTLAYRPRTRPVDEARTRYEFGVFAHGPESARAGQVLADEIASWDRAGRPNPVLSVHPLNAPDASLPEGFVLSKKHHRLVISWLPPESSGR</sequence>
<evidence type="ECO:0000256" key="6">
    <source>
        <dbReference type="ARBA" id="ARBA00022603"/>
    </source>
</evidence>
<evidence type="ECO:0000256" key="10">
    <source>
        <dbReference type="ARBA" id="ARBA00031323"/>
    </source>
</evidence>